<dbReference type="Proteomes" id="UP000474159">
    <property type="component" value="Unassembled WGS sequence"/>
</dbReference>
<organism evidence="2 3">
    <name type="scientific">Methylobacterium soli</name>
    <dbReference type="NCBI Taxonomy" id="553447"/>
    <lineage>
        <taxon>Bacteria</taxon>
        <taxon>Pseudomonadati</taxon>
        <taxon>Pseudomonadota</taxon>
        <taxon>Alphaproteobacteria</taxon>
        <taxon>Hyphomicrobiales</taxon>
        <taxon>Methylobacteriaceae</taxon>
        <taxon>Methylobacterium</taxon>
    </lineage>
</organism>
<evidence type="ECO:0000313" key="2">
    <source>
        <dbReference type="EMBL" id="KAB1072557.1"/>
    </source>
</evidence>
<keyword evidence="3" id="KW-1185">Reference proteome</keyword>
<sequence>MSTYDRNEPVTLMWSEGSPNTDDRRECSLGEAVQIVVEEFDGLPKQLSCIILRTGEPIRQLDEMKTIYRSFRDA</sequence>
<dbReference type="EMBL" id="VZZK01000048">
    <property type="protein sequence ID" value="KAB1072557.1"/>
    <property type="molecule type" value="Genomic_DNA"/>
</dbReference>
<evidence type="ECO:0000256" key="1">
    <source>
        <dbReference type="SAM" id="MobiDB-lite"/>
    </source>
</evidence>
<dbReference type="RefSeq" id="WP_151004627.1">
    <property type="nucleotide sequence ID" value="NZ_BPQY01000271.1"/>
</dbReference>
<evidence type="ECO:0000313" key="3">
    <source>
        <dbReference type="Proteomes" id="UP000474159"/>
    </source>
</evidence>
<proteinExistence type="predicted"/>
<feature type="region of interest" description="Disordered" evidence="1">
    <location>
        <begin position="1"/>
        <end position="25"/>
    </location>
</feature>
<protein>
    <submittedName>
        <fullName evidence="2">Uncharacterized protein</fullName>
    </submittedName>
</protein>
<name>A0A6L3SS20_9HYPH</name>
<accession>A0A6L3SS20</accession>
<reference evidence="2 3" key="1">
    <citation type="submission" date="2019-09" db="EMBL/GenBank/DDBJ databases">
        <title>YIM 48816 draft genome.</title>
        <authorList>
            <person name="Jiang L."/>
        </authorList>
    </citation>
    <scope>NUCLEOTIDE SEQUENCE [LARGE SCALE GENOMIC DNA]</scope>
    <source>
        <strain evidence="2 3">YIM 48816</strain>
    </source>
</reference>
<dbReference type="AlphaFoldDB" id="A0A6L3SS20"/>
<comment type="caution">
    <text evidence="2">The sequence shown here is derived from an EMBL/GenBank/DDBJ whole genome shotgun (WGS) entry which is preliminary data.</text>
</comment>
<gene>
    <name evidence="2" type="ORF">F6X53_28140</name>
</gene>